<dbReference type="EMBL" id="AWGJ01000005">
    <property type="protein sequence ID" value="ODN79696.1"/>
    <property type="molecule type" value="Genomic_DNA"/>
</dbReference>
<keyword evidence="2" id="KW-0132">Cell division</keyword>
<evidence type="ECO:0008006" key="10">
    <source>
        <dbReference type="Google" id="ProtNLM"/>
    </source>
</evidence>
<dbReference type="GO" id="GO:0000785">
    <property type="term" value="C:chromatin"/>
    <property type="evidence" value="ECO:0007669"/>
    <property type="project" value="TreeGrafter"/>
</dbReference>
<dbReference type="InterPro" id="IPR039776">
    <property type="entry name" value="Pds5"/>
</dbReference>
<dbReference type="GO" id="GO:0005634">
    <property type="term" value="C:nucleus"/>
    <property type="evidence" value="ECO:0007669"/>
    <property type="project" value="UniProtKB-SubCell"/>
</dbReference>
<comment type="caution">
    <text evidence="8">The sequence shown here is derived from an EMBL/GenBank/DDBJ whole genome shotgun (WGS) entry which is preliminary data.</text>
</comment>
<dbReference type="Proteomes" id="UP000094065">
    <property type="component" value="Unassembled WGS sequence"/>
</dbReference>
<accession>A0A1E3HVC4</accession>
<dbReference type="PANTHER" id="PTHR12663">
    <property type="entry name" value="ANDROGEN INDUCED INHIBITOR OF PROLIFERATION AS3 / PDS5-RELATED"/>
    <property type="match status" value="1"/>
</dbReference>
<feature type="compositionally biased region" description="Basic residues" evidence="7">
    <location>
        <begin position="1263"/>
        <end position="1284"/>
    </location>
</feature>
<reference evidence="8 9" key="1">
    <citation type="submission" date="2016-06" db="EMBL/GenBank/DDBJ databases">
        <title>Evolution of pathogenesis and genome organization in the Tremellales.</title>
        <authorList>
            <person name="Cuomo C."/>
            <person name="Litvintseva A."/>
            <person name="Heitman J."/>
            <person name="Chen Y."/>
            <person name="Sun S."/>
            <person name="Springer D."/>
            <person name="Dromer F."/>
            <person name="Young S."/>
            <person name="Zeng Q."/>
            <person name="Chapman S."/>
            <person name="Gujja S."/>
            <person name="Saif S."/>
            <person name="Birren B."/>
        </authorList>
    </citation>
    <scope>NUCLEOTIDE SEQUENCE [LARGE SCALE GENOMIC DNA]</scope>
    <source>
        <strain evidence="8 9">CBS 6039</strain>
    </source>
</reference>
<evidence type="ECO:0000256" key="7">
    <source>
        <dbReference type="SAM" id="MobiDB-lite"/>
    </source>
</evidence>
<dbReference type="Gene3D" id="1.25.10.10">
    <property type="entry name" value="Leucine-rich Repeat Variant"/>
    <property type="match status" value="2"/>
</dbReference>
<dbReference type="STRING" id="1295533.A0A1E3HVC4"/>
<organism evidence="8 9">
    <name type="scientific">Cryptococcus amylolentus CBS 6039</name>
    <dbReference type="NCBI Taxonomy" id="1295533"/>
    <lineage>
        <taxon>Eukaryota</taxon>
        <taxon>Fungi</taxon>
        <taxon>Dikarya</taxon>
        <taxon>Basidiomycota</taxon>
        <taxon>Agaricomycotina</taxon>
        <taxon>Tremellomycetes</taxon>
        <taxon>Tremellales</taxon>
        <taxon>Cryptococcaceae</taxon>
        <taxon>Cryptococcus</taxon>
    </lineage>
</organism>
<dbReference type="PANTHER" id="PTHR12663:SF0">
    <property type="entry name" value="PRECOCIOUS DISSOCIATION OF SISTERS 5, ISOFORM A"/>
    <property type="match status" value="1"/>
</dbReference>
<feature type="compositionally biased region" description="Acidic residues" evidence="7">
    <location>
        <begin position="1246"/>
        <end position="1257"/>
    </location>
</feature>
<protein>
    <recommendedName>
        <fullName evidence="10">Sister chromatid cohesion protein</fullName>
    </recommendedName>
</protein>
<keyword evidence="3" id="KW-0498">Mitosis</keyword>
<feature type="compositionally biased region" description="Acidic residues" evidence="7">
    <location>
        <begin position="1041"/>
        <end position="1056"/>
    </location>
</feature>
<keyword evidence="6" id="KW-0175">Coiled coil</keyword>
<comment type="subcellular location">
    <subcellularLocation>
        <location evidence="1">Nucleus</location>
    </subcellularLocation>
</comment>
<dbReference type="GeneID" id="30154933"/>
<evidence type="ECO:0000256" key="2">
    <source>
        <dbReference type="ARBA" id="ARBA00022618"/>
    </source>
</evidence>
<dbReference type="CDD" id="cd19953">
    <property type="entry name" value="PDS5"/>
    <property type="match status" value="1"/>
</dbReference>
<name>A0A1E3HVC4_9TREE</name>
<evidence type="ECO:0000313" key="8">
    <source>
        <dbReference type="EMBL" id="ODN79696.1"/>
    </source>
</evidence>
<dbReference type="OrthoDB" id="200660at2759"/>
<dbReference type="SUPFAM" id="SSF48371">
    <property type="entry name" value="ARM repeat"/>
    <property type="match status" value="1"/>
</dbReference>
<dbReference type="RefSeq" id="XP_018994543.1">
    <property type="nucleotide sequence ID" value="XM_019137517.1"/>
</dbReference>
<keyword evidence="5" id="KW-0131">Cell cycle</keyword>
<feature type="coiled-coil region" evidence="6">
    <location>
        <begin position="26"/>
        <end position="53"/>
    </location>
</feature>
<feature type="region of interest" description="Disordered" evidence="7">
    <location>
        <begin position="114"/>
        <end position="135"/>
    </location>
</feature>
<dbReference type="Pfam" id="PF20168">
    <property type="entry name" value="PDS5"/>
    <property type="match status" value="1"/>
</dbReference>
<feature type="compositionally biased region" description="Basic residues" evidence="7">
    <location>
        <begin position="1202"/>
        <end position="1220"/>
    </location>
</feature>
<evidence type="ECO:0000313" key="9">
    <source>
        <dbReference type="Proteomes" id="UP000094065"/>
    </source>
</evidence>
<gene>
    <name evidence="8" type="ORF">L202_03624</name>
</gene>
<evidence type="ECO:0000256" key="6">
    <source>
        <dbReference type="SAM" id="Coils"/>
    </source>
</evidence>
<evidence type="ECO:0000256" key="3">
    <source>
        <dbReference type="ARBA" id="ARBA00022776"/>
    </source>
</evidence>
<keyword evidence="4" id="KW-0539">Nucleus</keyword>
<proteinExistence type="predicted"/>
<evidence type="ECO:0000256" key="5">
    <source>
        <dbReference type="ARBA" id="ARBA00023306"/>
    </source>
</evidence>
<keyword evidence="9" id="KW-1185">Reference proteome</keyword>
<sequence length="1303" mass="146045">MASSSQALVKLDFKESLIQQGKRETTDTLLKRLKTLRQKLSVLEQDATDTKTLDPVRKPLIHQTILHHKDRGVRAYAACCLADLLKLYAPDAPYSDVQLRDIFQFFHTQITQNLRPTTSHARPQGKNKAPDASQTTLNQRITDIPYYPDYYYLIESLATIKSIVLICDVPGAEELMDGFFSGFIEIARPDMSKTLMRYMRDVLVSIIEEASTLPQGVMDSIINEFVQHSSKPETPSFQLIVDVCNEVADKLKHPFYAHFSQIQLDHGVDPSPNDLKILSQSHDLLLTINRFCPDTLLLAVPRLEENLQAADEVPLRSLSTRTLGHLFAQRAGAGGAGTSGDDNPAKKYPSTWRAWLTKQVDKAVPVRLAWVETTRGILVNHPAVRQQLEEAMVGRLADPDEKVRGTMSRVLGSLDYETALHHVQTKTLRALGDRILDKKSSVRSEALNALAKLWESAFSEIEAGDDGAIKQFGWIPQAIIAAILKGELPMDMRAQIISVFKKSILPLPADGDDDEDWVDKFLLVASTLDEQAQNGLVNLTNLRGIAEGTYPFAAFAEFCEKYQGGMSDSPIDLKPQMNYLVQAVSTKVFGDSQQARKHIQAFVDLNEPRLYKLYRTCVDFSSSLATIIKARNEFLRRVHQSHEDLLPVLTVLLDNSAFDLINHSSIHTLLKRLQKPDSAKRAATASRFLVVIAKECAPMYKTHVAELVACISDKKNTKLVEVALQGLAAVSKVCPDVAPNESRLIERVIKLGYEGTYRQGKFAARFLGKIQNSDLNCGKLIDAILKAIDYTEEGAYEKHLTYLTAFTELARASPKTFTAKVKEIIKYVLDEIMLQPSPSQGVDGDEWVNIDELESLDHAKIIGLRLFTSYCLTFVKDPEAEELLKPALNLLTSVLGNDGMVDQNTAEGGPARCHMRLRAALCLHKLAQAPRFEKIITAPDNFELIGGCVQDPCFMVRNIWLKKIQKNLKYQTISPKWNIIPALAAMDPDQDNIIIAKSILTNIPRRCKQKPADVRIQHIELPFSRLILHLAHHPDLRWHEADEDEEDNEDDEDDDGAEKKPKVKEGITDIQNLKEIARFIELYLDCLSHKDNIGLFYYIAGQIKSFRDRYRENNKPLYALSELAQLIIRNRAEKHQWPLQVYNNRIALPKDLFHRPDNPEERAKTQKTQFLSEEARAWAKSLGKRAIGGLNIRRPTDPNSSPRKRHQTARKVGAPRKKRRVDTSDEDSDGSSSASESDVETIVGDVAEESGDDEGDEAVMGRGGRRGAKTKAKKIVNKKKNKAGKKSEGANAKSDQMDVDGSS</sequence>
<evidence type="ECO:0000256" key="4">
    <source>
        <dbReference type="ARBA" id="ARBA00023242"/>
    </source>
</evidence>
<dbReference type="InterPro" id="IPR011989">
    <property type="entry name" value="ARM-like"/>
</dbReference>
<dbReference type="GO" id="GO:0006281">
    <property type="term" value="P:DNA repair"/>
    <property type="evidence" value="ECO:0007669"/>
    <property type="project" value="TreeGrafter"/>
</dbReference>
<dbReference type="GO" id="GO:0051301">
    <property type="term" value="P:cell division"/>
    <property type="evidence" value="ECO:0007669"/>
    <property type="project" value="UniProtKB-KW"/>
</dbReference>
<dbReference type="InterPro" id="IPR016024">
    <property type="entry name" value="ARM-type_fold"/>
</dbReference>
<dbReference type="GO" id="GO:0007064">
    <property type="term" value="P:mitotic sister chromatid cohesion"/>
    <property type="evidence" value="ECO:0007669"/>
    <property type="project" value="InterPro"/>
</dbReference>
<feature type="region of interest" description="Disordered" evidence="7">
    <location>
        <begin position="1187"/>
        <end position="1303"/>
    </location>
</feature>
<feature type="region of interest" description="Disordered" evidence="7">
    <location>
        <begin position="1041"/>
        <end position="1063"/>
    </location>
</feature>
<evidence type="ECO:0000256" key="1">
    <source>
        <dbReference type="ARBA" id="ARBA00004123"/>
    </source>
</evidence>